<dbReference type="PANTHER" id="PTHR24095:SF14">
    <property type="entry name" value="ACETYL-COENZYME A SYNTHETASE 1"/>
    <property type="match status" value="1"/>
</dbReference>
<feature type="binding site" evidence="6">
    <location>
        <position position="317"/>
    </location>
    <ligand>
        <name>CoA</name>
        <dbReference type="ChEBI" id="CHEBI:57287"/>
    </ligand>
</feature>
<evidence type="ECO:0000256" key="3">
    <source>
        <dbReference type="ARBA" id="ARBA00022741"/>
    </source>
</evidence>
<comment type="function">
    <text evidence="6">Catalyzes the conversion of acetate into acetyl-CoA (AcCoA), an essential intermediate at the junction of anabolic and catabolic pathways. AcsA undergoes a two-step reaction. In the first half reaction, AcsA combines acetate with ATP to form acetyl-adenylate (AcAMP) intermediate. In the second half reaction, it can then transfer the acetyl group from AcAMP to the sulfhydryl group of CoA, forming the product AcCoA.</text>
</comment>
<accession>A0A841CL66</accession>
<feature type="binding site" evidence="6">
    <location>
        <position position="547"/>
    </location>
    <ligand>
        <name>Mg(2+)</name>
        <dbReference type="ChEBI" id="CHEBI:18420"/>
    </ligand>
</feature>
<dbReference type="InterPro" id="IPR020845">
    <property type="entry name" value="AMP-binding_CS"/>
</dbReference>
<dbReference type="InterPro" id="IPR000873">
    <property type="entry name" value="AMP-dep_synth/lig_dom"/>
</dbReference>
<feature type="binding site" evidence="6">
    <location>
        <position position="341"/>
    </location>
    <ligand>
        <name>CoA</name>
        <dbReference type="ChEBI" id="CHEBI:57287"/>
    </ligand>
</feature>
<keyword evidence="6" id="KW-0460">Magnesium</keyword>
<comment type="PTM">
    <text evidence="6">Acetylated. Deacetylation by the SIR2-homolog deacetylase activates the enzyme.</text>
</comment>
<evidence type="ECO:0000313" key="10">
    <source>
        <dbReference type="EMBL" id="MBB5956735.1"/>
    </source>
</evidence>
<name>A0A841CL66_9PSEU</name>
<comment type="caution">
    <text evidence="6">Lacks conserved residue(s) required for the propagation of feature annotation.</text>
</comment>
<feature type="binding site" evidence="6">
    <location>
        <position position="523"/>
    </location>
    <ligand>
        <name>ATP</name>
        <dbReference type="ChEBI" id="CHEBI:30616"/>
    </ligand>
</feature>
<dbReference type="AlphaFoldDB" id="A0A841CL66"/>
<feature type="binding site" evidence="6">
    <location>
        <position position="534"/>
    </location>
    <ligand>
        <name>ATP</name>
        <dbReference type="ChEBI" id="CHEBI:30616"/>
    </ligand>
</feature>
<dbReference type="FunFam" id="3.40.50.12780:FF:000001">
    <property type="entry name" value="Acetyl-coenzyme A synthetase"/>
    <property type="match status" value="1"/>
</dbReference>
<comment type="catalytic activity">
    <reaction evidence="6">
        <text>acetate + ATP + CoA = acetyl-CoA + AMP + diphosphate</text>
        <dbReference type="Rhea" id="RHEA:23176"/>
        <dbReference type="ChEBI" id="CHEBI:30089"/>
        <dbReference type="ChEBI" id="CHEBI:30616"/>
        <dbReference type="ChEBI" id="CHEBI:33019"/>
        <dbReference type="ChEBI" id="CHEBI:57287"/>
        <dbReference type="ChEBI" id="CHEBI:57288"/>
        <dbReference type="ChEBI" id="CHEBI:456215"/>
        <dbReference type="EC" id="6.2.1.1"/>
    </reaction>
</comment>
<feature type="binding site" evidence="6">
    <location>
        <position position="531"/>
    </location>
    <ligand>
        <name>CoA</name>
        <dbReference type="ChEBI" id="CHEBI:57287"/>
    </ligand>
</feature>
<dbReference type="InterPro" id="IPR042099">
    <property type="entry name" value="ANL_N_sf"/>
</dbReference>
<evidence type="ECO:0000256" key="5">
    <source>
        <dbReference type="ARBA" id="ARBA00022990"/>
    </source>
</evidence>
<dbReference type="PANTHER" id="PTHR24095">
    <property type="entry name" value="ACETYL-COENZYME A SYNTHETASE"/>
    <property type="match status" value="1"/>
</dbReference>
<dbReference type="InterPro" id="IPR045851">
    <property type="entry name" value="AMP-bd_C_sf"/>
</dbReference>
<feature type="modified residue" description="N6-acetyllysine" evidence="6">
    <location>
        <position position="620"/>
    </location>
</feature>
<organism evidence="10 11">
    <name type="scientific">Saccharothrix tamanrassetensis</name>
    <dbReference type="NCBI Taxonomy" id="1051531"/>
    <lineage>
        <taxon>Bacteria</taxon>
        <taxon>Bacillati</taxon>
        <taxon>Actinomycetota</taxon>
        <taxon>Actinomycetes</taxon>
        <taxon>Pseudonocardiales</taxon>
        <taxon>Pseudonocardiaceae</taxon>
        <taxon>Saccharothrix</taxon>
    </lineage>
</organism>
<dbReference type="SUPFAM" id="SSF56801">
    <property type="entry name" value="Acetyl-CoA synthetase-like"/>
    <property type="match status" value="1"/>
</dbReference>
<comment type="cofactor">
    <cofactor evidence="6">
        <name>Mg(2+)</name>
        <dbReference type="ChEBI" id="CHEBI:18420"/>
    </cofactor>
</comment>
<dbReference type="HAMAP" id="MF_01123">
    <property type="entry name" value="Ac_CoA_synth"/>
    <property type="match status" value="1"/>
</dbReference>
<protein>
    <recommendedName>
        <fullName evidence="6">Acetyl-coenzyme A synthetase</fullName>
        <shortName evidence="6">AcCoA synthetase</shortName>
        <shortName evidence="6">Acs</shortName>
        <ecNumber evidence="6">6.2.1.1</ecNumber>
    </recommendedName>
    <alternativeName>
        <fullName evidence="6">Acetate--CoA ligase</fullName>
    </alternativeName>
    <alternativeName>
        <fullName evidence="6">Acyl-activating enzyme</fullName>
    </alternativeName>
</protein>
<evidence type="ECO:0000256" key="1">
    <source>
        <dbReference type="ARBA" id="ARBA00006432"/>
    </source>
</evidence>
<feature type="binding site" evidence="6">
    <location>
        <position position="508"/>
    </location>
    <ligand>
        <name>ATP</name>
        <dbReference type="ChEBI" id="CHEBI:30616"/>
    </ligand>
</feature>
<proteinExistence type="inferred from homology"/>
<dbReference type="GO" id="GO:0016208">
    <property type="term" value="F:AMP binding"/>
    <property type="evidence" value="ECO:0007669"/>
    <property type="project" value="InterPro"/>
</dbReference>
<dbReference type="InterPro" id="IPR032387">
    <property type="entry name" value="ACAS_N"/>
</dbReference>
<reference evidence="10 11" key="1">
    <citation type="submission" date="2020-08" db="EMBL/GenBank/DDBJ databases">
        <title>Genomic Encyclopedia of Type Strains, Phase III (KMG-III): the genomes of soil and plant-associated and newly described type strains.</title>
        <authorList>
            <person name="Whitman W."/>
        </authorList>
    </citation>
    <scope>NUCLEOTIDE SEQUENCE [LARGE SCALE GENOMIC DNA]</scope>
    <source>
        <strain evidence="10 11">CECT 8640</strain>
    </source>
</reference>
<comment type="caution">
    <text evidence="10">The sequence shown here is derived from an EMBL/GenBank/DDBJ whole genome shotgun (WGS) entry which is preliminary data.</text>
</comment>
<dbReference type="GO" id="GO:0046872">
    <property type="term" value="F:metal ion binding"/>
    <property type="evidence" value="ECO:0007669"/>
    <property type="project" value="UniProtKB-KW"/>
</dbReference>
<dbReference type="Gene3D" id="3.30.300.30">
    <property type="match status" value="1"/>
</dbReference>
<feature type="domain" description="AMP-dependent synthetase/ligase" evidence="7">
    <location>
        <begin position="95"/>
        <end position="484"/>
    </location>
</feature>
<dbReference type="Pfam" id="PF00501">
    <property type="entry name" value="AMP-binding"/>
    <property type="match status" value="1"/>
</dbReference>
<evidence type="ECO:0000259" key="7">
    <source>
        <dbReference type="Pfam" id="PF00501"/>
    </source>
</evidence>
<dbReference type="GO" id="GO:0005829">
    <property type="term" value="C:cytosol"/>
    <property type="evidence" value="ECO:0007669"/>
    <property type="project" value="TreeGrafter"/>
</dbReference>
<keyword evidence="6" id="KW-0479">Metal-binding</keyword>
<dbReference type="Pfam" id="PF16177">
    <property type="entry name" value="ACAS_N"/>
    <property type="match status" value="1"/>
</dbReference>
<dbReference type="GO" id="GO:0005524">
    <property type="term" value="F:ATP binding"/>
    <property type="evidence" value="ECO:0007669"/>
    <property type="project" value="UniProtKB-KW"/>
</dbReference>
<dbReference type="NCBIfam" id="TIGR02188">
    <property type="entry name" value="Ac_CoA_lig_AcsA"/>
    <property type="match status" value="1"/>
</dbReference>
<feature type="binding site" evidence="6">
    <location>
        <position position="550"/>
    </location>
    <ligand>
        <name>Mg(2+)</name>
        <dbReference type="ChEBI" id="CHEBI:18420"/>
    </ligand>
</feature>
<dbReference type="RefSeq" id="WP_184691495.1">
    <property type="nucleotide sequence ID" value="NZ_JACHJN010000004.1"/>
</dbReference>
<feature type="domain" description="Acetyl-coenzyme A synthetase N-terminal" evidence="9">
    <location>
        <begin position="36"/>
        <end position="88"/>
    </location>
</feature>
<dbReference type="InterPro" id="IPR011904">
    <property type="entry name" value="Ac_CoA_lig"/>
</dbReference>
<keyword evidence="2 6" id="KW-0436">Ligase</keyword>
<dbReference type="PROSITE" id="PS00455">
    <property type="entry name" value="AMP_BINDING"/>
    <property type="match status" value="1"/>
</dbReference>
<keyword evidence="5 6" id="KW-0007">Acetylation</keyword>
<feature type="binding site" evidence="6">
    <location>
        <begin position="393"/>
        <end position="395"/>
    </location>
    <ligand>
        <name>ATP</name>
        <dbReference type="ChEBI" id="CHEBI:30616"/>
    </ligand>
</feature>
<feature type="binding site" evidence="6">
    <location>
        <begin position="417"/>
        <end position="422"/>
    </location>
    <ligand>
        <name>ATP</name>
        <dbReference type="ChEBI" id="CHEBI:30616"/>
    </ligand>
</feature>
<feature type="binding site" evidence="6">
    <location>
        <position position="545"/>
    </location>
    <ligand>
        <name>Mg(2+)</name>
        <dbReference type="ChEBI" id="CHEBI:18420"/>
    </ligand>
</feature>
<dbReference type="EMBL" id="JACHJN010000004">
    <property type="protein sequence ID" value="MBB5956735.1"/>
    <property type="molecule type" value="Genomic_DNA"/>
</dbReference>
<evidence type="ECO:0000259" key="9">
    <source>
        <dbReference type="Pfam" id="PF16177"/>
    </source>
</evidence>
<dbReference type="InterPro" id="IPR025110">
    <property type="entry name" value="AMP-bd_C"/>
</dbReference>
<dbReference type="NCBIfam" id="NF001208">
    <property type="entry name" value="PRK00174.1"/>
    <property type="match status" value="1"/>
</dbReference>
<evidence type="ECO:0000256" key="6">
    <source>
        <dbReference type="HAMAP-Rule" id="MF_01123"/>
    </source>
</evidence>
<evidence type="ECO:0000313" key="11">
    <source>
        <dbReference type="Proteomes" id="UP000547510"/>
    </source>
</evidence>
<keyword evidence="3 6" id="KW-0547">Nucleotide-binding</keyword>
<comment type="similarity">
    <text evidence="1 6">Belongs to the ATP-dependent AMP-binding enzyme family.</text>
</comment>
<dbReference type="EC" id="6.2.1.1" evidence="6"/>
<dbReference type="GO" id="GO:0019427">
    <property type="term" value="P:acetyl-CoA biosynthetic process from acetate"/>
    <property type="evidence" value="ECO:0007669"/>
    <property type="project" value="UniProtKB-UniRule"/>
</dbReference>
<feature type="binding site" evidence="6">
    <location>
        <begin position="198"/>
        <end position="201"/>
    </location>
    <ligand>
        <name>CoA</name>
        <dbReference type="ChEBI" id="CHEBI:57287"/>
    </ligand>
</feature>
<keyword evidence="11" id="KW-1185">Reference proteome</keyword>
<dbReference type="Proteomes" id="UP000547510">
    <property type="component" value="Unassembled WGS sequence"/>
</dbReference>
<dbReference type="GO" id="GO:0003987">
    <property type="term" value="F:acetate-CoA ligase activity"/>
    <property type="evidence" value="ECO:0007669"/>
    <property type="project" value="UniProtKB-UniRule"/>
</dbReference>
<feature type="domain" description="AMP-binding enzyme C-terminal" evidence="8">
    <location>
        <begin position="539"/>
        <end position="620"/>
    </location>
</feature>
<dbReference type="Gene3D" id="3.40.50.12780">
    <property type="entry name" value="N-terminal domain of ligase-like"/>
    <property type="match status" value="1"/>
</dbReference>
<evidence type="ECO:0000256" key="4">
    <source>
        <dbReference type="ARBA" id="ARBA00022840"/>
    </source>
</evidence>
<keyword evidence="4 6" id="KW-0067">ATP-binding</keyword>
<dbReference type="CDD" id="cd05966">
    <property type="entry name" value="ACS"/>
    <property type="match status" value="1"/>
</dbReference>
<evidence type="ECO:0000259" key="8">
    <source>
        <dbReference type="Pfam" id="PF13193"/>
    </source>
</evidence>
<sequence>MNQPQAQGPALDNLLTENRTFPPGEEFAAQANATSALYEEASADREAFWAKQAERLAWDTRWTQVLDWSNAPFAKWFVGGKLNVAYNCVDRHVESGHGDQVAIHWEGEPGDSRAITYAELQREVSRAANALVELGIGAEDRVAIYMPMVPEAIFAMLACARLGALHSVVFGGFSAEALRTRIEDSRAKLVITTDGQYRRGKPAPLKPAVDEAVANATSIEHVLVVKRTDSEVEWTEGRDVWWHDLVDKQSDQHTPEAFDSEHPLFILYTSGTTGNPKGILHTSGGYLTQASYTHHNVFDLKPDTDVYWCTADIGWVTGHTYIVYGPLSNRVTQVVYEGTPNTPHEGRHWEIVQKYGVSIYYTAPTLIRTFMKWGADIPAKYDLSSLRVLGSVGEPINPEAWIWYRENVGAGKTPIVDTWWQTETGAIMISPLPGATSTKPGSAQRPLPGIGAKVVDDQGNEVPHGGGGYLVLDEPWPSMLRGIWGDEARYRDTYWSRFGEQGFYFAGDGAKYDNDGDIWLLGRVDDVMNVSGHRISTTEVESALVSHPTVAEAAVVGATDPTTGQGIVAFVILRGGVAEGSDGAAAIKALRDHVAKEIGPIAKPRQILVVPELPKTRSGKIMRRLLRDVAENRQVGDVTTLADSSVMELISSGLKKGAAED</sequence>
<dbReference type="Pfam" id="PF13193">
    <property type="entry name" value="AMP-binding_C"/>
    <property type="match status" value="1"/>
</dbReference>
<gene>
    <name evidence="6" type="primary">acsA</name>
    <name evidence="10" type="ORF">FHS29_003321</name>
</gene>
<evidence type="ECO:0000256" key="2">
    <source>
        <dbReference type="ARBA" id="ARBA00022598"/>
    </source>
</evidence>